<dbReference type="EMBL" id="JARBHB010000004">
    <property type="protein sequence ID" value="KAJ8885686.1"/>
    <property type="molecule type" value="Genomic_DNA"/>
</dbReference>
<keyword evidence="2" id="KW-1185">Reference proteome</keyword>
<dbReference type="Proteomes" id="UP001159363">
    <property type="component" value="Chromosome X"/>
</dbReference>
<reference evidence="1 2" key="1">
    <citation type="submission" date="2023-02" db="EMBL/GenBank/DDBJ databases">
        <title>LHISI_Scaffold_Assembly.</title>
        <authorList>
            <person name="Stuart O.P."/>
            <person name="Cleave R."/>
            <person name="Magrath M.J.L."/>
            <person name="Mikheyev A.S."/>
        </authorList>
    </citation>
    <scope>NUCLEOTIDE SEQUENCE [LARGE SCALE GENOMIC DNA]</scope>
    <source>
        <strain evidence="1">Daus_M_001</strain>
        <tissue evidence="1">Leg muscle</tissue>
    </source>
</reference>
<organism evidence="1 2">
    <name type="scientific">Dryococelus australis</name>
    <dbReference type="NCBI Taxonomy" id="614101"/>
    <lineage>
        <taxon>Eukaryota</taxon>
        <taxon>Metazoa</taxon>
        <taxon>Ecdysozoa</taxon>
        <taxon>Arthropoda</taxon>
        <taxon>Hexapoda</taxon>
        <taxon>Insecta</taxon>
        <taxon>Pterygota</taxon>
        <taxon>Neoptera</taxon>
        <taxon>Polyneoptera</taxon>
        <taxon>Phasmatodea</taxon>
        <taxon>Verophasmatodea</taxon>
        <taxon>Anareolatae</taxon>
        <taxon>Phasmatidae</taxon>
        <taxon>Eurycanthinae</taxon>
        <taxon>Dryococelus</taxon>
    </lineage>
</organism>
<name>A0ABQ9HMX1_9NEOP</name>
<gene>
    <name evidence="1" type="ORF">PR048_011884</name>
</gene>
<protein>
    <submittedName>
        <fullName evidence="1">Uncharacterized protein</fullName>
    </submittedName>
</protein>
<proteinExistence type="predicted"/>
<evidence type="ECO:0000313" key="1">
    <source>
        <dbReference type="EMBL" id="KAJ8885686.1"/>
    </source>
</evidence>
<sequence length="146" mass="16893">MSENVTSVHITFAVVSHSFIRLDRMFDRIEKLCRERTLSLNLKREAYRSTDLSEFKSLLKHGKQFSAVNFDVLSNKVSVKAEKVTDVRALLRKHYGDDWESMANLLSVVKILQQPEIADGGEEVGDIIWEQTEDLRLKCHMLYSFT</sequence>
<evidence type="ECO:0000313" key="2">
    <source>
        <dbReference type="Proteomes" id="UP001159363"/>
    </source>
</evidence>
<comment type="caution">
    <text evidence="1">The sequence shown here is derived from an EMBL/GenBank/DDBJ whole genome shotgun (WGS) entry which is preliminary data.</text>
</comment>
<accession>A0ABQ9HMX1</accession>